<keyword evidence="1" id="KW-1133">Transmembrane helix</keyword>
<accession>A0A2J7QGC8</accession>
<organism evidence="2 3">
    <name type="scientific">Cryptotermes secundus</name>
    <dbReference type="NCBI Taxonomy" id="105785"/>
    <lineage>
        <taxon>Eukaryota</taxon>
        <taxon>Metazoa</taxon>
        <taxon>Ecdysozoa</taxon>
        <taxon>Arthropoda</taxon>
        <taxon>Hexapoda</taxon>
        <taxon>Insecta</taxon>
        <taxon>Pterygota</taxon>
        <taxon>Neoptera</taxon>
        <taxon>Polyneoptera</taxon>
        <taxon>Dictyoptera</taxon>
        <taxon>Blattodea</taxon>
        <taxon>Blattoidea</taxon>
        <taxon>Termitoidae</taxon>
        <taxon>Kalotermitidae</taxon>
        <taxon>Cryptotermitinae</taxon>
        <taxon>Cryptotermes</taxon>
    </lineage>
</organism>
<keyword evidence="1" id="KW-0812">Transmembrane</keyword>
<proteinExistence type="predicted"/>
<evidence type="ECO:0000313" key="2">
    <source>
        <dbReference type="EMBL" id="PNF27593.1"/>
    </source>
</evidence>
<dbReference type="STRING" id="105785.A0A2J7QGC8"/>
<protein>
    <submittedName>
        <fullName evidence="2">Uncharacterized protein</fullName>
    </submittedName>
</protein>
<gene>
    <name evidence="2" type="ORF">B7P43_G02276</name>
</gene>
<dbReference type="InParanoid" id="A0A2J7QGC8"/>
<feature type="transmembrane region" description="Helical" evidence="1">
    <location>
        <begin position="250"/>
        <end position="268"/>
    </location>
</feature>
<evidence type="ECO:0000256" key="1">
    <source>
        <dbReference type="SAM" id="Phobius"/>
    </source>
</evidence>
<feature type="transmembrane region" description="Helical" evidence="1">
    <location>
        <begin position="190"/>
        <end position="207"/>
    </location>
</feature>
<sequence>MPQENLETKFDLCSIFKPNAALANVAEDIGKLGKGLAKQEHVNTVGGPGKSLDRNYHYLTENDLNFIAESTSNISVGFVNFFERHDKLWINGRVRSMNLQCDWTLLRCDMSHIDVIDASSIMGKDYIMHGLNSQGKKRLMQLTETYSNLLSLHLSSVQILLTPCSQRPSVYVLPLMSETKFHTHTHRQNYSFVYSNFCLFFFFFLTADKTKGSKLNGSKHYPCSISSYFVLNQVLICYRHSQISKLCHIFKTFVTYLHIIILPCILVTRQQQILKFSLCLLLDQPPYWRQLKFV</sequence>
<dbReference type="EMBL" id="NEVH01014835">
    <property type="protein sequence ID" value="PNF27593.1"/>
    <property type="molecule type" value="Genomic_DNA"/>
</dbReference>
<evidence type="ECO:0000313" key="3">
    <source>
        <dbReference type="Proteomes" id="UP000235965"/>
    </source>
</evidence>
<dbReference type="Proteomes" id="UP000235965">
    <property type="component" value="Unassembled WGS sequence"/>
</dbReference>
<dbReference type="AlphaFoldDB" id="A0A2J7QGC8"/>
<keyword evidence="3" id="KW-1185">Reference proteome</keyword>
<name>A0A2J7QGC8_9NEOP</name>
<keyword evidence="1" id="KW-0472">Membrane</keyword>
<comment type="caution">
    <text evidence="2">The sequence shown here is derived from an EMBL/GenBank/DDBJ whole genome shotgun (WGS) entry which is preliminary data.</text>
</comment>
<reference evidence="2 3" key="1">
    <citation type="submission" date="2017-12" db="EMBL/GenBank/DDBJ databases">
        <title>Hemimetabolous genomes reveal molecular basis of termite eusociality.</title>
        <authorList>
            <person name="Harrison M.C."/>
            <person name="Jongepier E."/>
            <person name="Robertson H.M."/>
            <person name="Arning N."/>
            <person name="Bitard-Feildel T."/>
            <person name="Chao H."/>
            <person name="Childers C.P."/>
            <person name="Dinh H."/>
            <person name="Doddapaneni H."/>
            <person name="Dugan S."/>
            <person name="Gowin J."/>
            <person name="Greiner C."/>
            <person name="Han Y."/>
            <person name="Hu H."/>
            <person name="Hughes D.S.T."/>
            <person name="Huylmans A.-K."/>
            <person name="Kemena C."/>
            <person name="Kremer L.P.M."/>
            <person name="Lee S.L."/>
            <person name="Lopez-Ezquerra A."/>
            <person name="Mallet L."/>
            <person name="Monroy-Kuhn J.M."/>
            <person name="Moser A."/>
            <person name="Murali S.C."/>
            <person name="Muzny D.M."/>
            <person name="Otani S."/>
            <person name="Piulachs M.-D."/>
            <person name="Poelchau M."/>
            <person name="Qu J."/>
            <person name="Schaub F."/>
            <person name="Wada-Katsumata A."/>
            <person name="Worley K.C."/>
            <person name="Xie Q."/>
            <person name="Ylla G."/>
            <person name="Poulsen M."/>
            <person name="Gibbs R.A."/>
            <person name="Schal C."/>
            <person name="Richards S."/>
            <person name="Belles X."/>
            <person name="Korb J."/>
            <person name="Bornberg-Bauer E."/>
        </authorList>
    </citation>
    <scope>NUCLEOTIDE SEQUENCE [LARGE SCALE GENOMIC DNA]</scope>
    <source>
        <tissue evidence="2">Whole body</tissue>
    </source>
</reference>